<dbReference type="InterPro" id="IPR001138">
    <property type="entry name" value="Zn2Cys6_DnaBD"/>
</dbReference>
<dbReference type="GO" id="GO:0008270">
    <property type="term" value="F:zinc ion binding"/>
    <property type="evidence" value="ECO:0007669"/>
    <property type="project" value="InterPro"/>
</dbReference>
<dbReference type="PROSITE" id="PS50048">
    <property type="entry name" value="ZN2_CY6_FUNGAL_2"/>
    <property type="match status" value="1"/>
</dbReference>
<accession>A0A3A2ZSR5</accession>
<evidence type="ECO:0000256" key="7">
    <source>
        <dbReference type="SAM" id="Phobius"/>
    </source>
</evidence>
<keyword evidence="7" id="KW-0812">Transmembrane</keyword>
<dbReference type="PANTHER" id="PTHR37534">
    <property type="entry name" value="TRANSCRIPTIONAL ACTIVATOR PROTEIN UGA3"/>
    <property type="match status" value="1"/>
</dbReference>
<evidence type="ECO:0000256" key="1">
    <source>
        <dbReference type="ARBA" id="ARBA00004123"/>
    </source>
</evidence>
<keyword evidence="7" id="KW-1133">Transmembrane helix</keyword>
<dbReference type="InterPro" id="IPR036864">
    <property type="entry name" value="Zn2-C6_fun-type_DNA-bd_sf"/>
</dbReference>
<sequence length="608" mass="69092">MLGKGTRSKTGKTHPIACLCCRTCKIRKVKCDEEKLVEDGKKEPQCRRCIIARIRCDWKSGPIPRRAPKTIAPKPPKPDNEGHNRVSLARKDSRPPLLPMPPLSLSVPIEPGDFLQASNSLTLSTFDRSCLEYLQDSVLVVILGKHWPWSTLSYTYRRVAVKEPMVMSMILATTSSEIHRSRVFDCDNAPGSLPVDGLSDVTGRTHYGKALSGLRGALKHDVKSPEKLEAIFITLWLMIDYENRFGSGSAGVNVHMHGIISLLFNHVLPSVKYTEHLQIAFPEDGGAIDWPTPTRNLDFGQAQLAHGKFDESLRSTTVPLFLLWILYFCTPGAVFCRSGAMRSDANLFRLFLRSEPETSSLSLSELYKISRQSPSRFWGEEYPATAQLDDLENLPGLTLYHKSHVIQFKITDLFSQNFTDGERSKFWEESPYKNLIDELVTISETHSLSLFSHQNTEQEHDTVLASAKSAPSCEFLGDGRRVMETIYWASITYYSTIVYFYLCFKDRMPEQYTQPRWLSLSSAVSQVLELSLKLHRSRPRLMARITWPLFIVGIATPDRIYQDWVSIRLRELGRYGQNFARVSKRFDEIIQGSDPFAIHMVENMGDLE</sequence>
<gene>
    <name evidence="9" type="ORF">PHISCL_01539</name>
</gene>
<dbReference type="Proteomes" id="UP000266188">
    <property type="component" value="Unassembled WGS sequence"/>
</dbReference>
<reference evidence="10" key="1">
    <citation type="submission" date="2017-02" db="EMBL/GenBank/DDBJ databases">
        <authorList>
            <person name="Tafer H."/>
            <person name="Lopandic K."/>
        </authorList>
    </citation>
    <scope>NUCLEOTIDE SEQUENCE [LARGE SCALE GENOMIC DNA]</scope>
    <source>
        <strain evidence="10">CBS 366.77</strain>
    </source>
</reference>
<dbReference type="AlphaFoldDB" id="A0A3A2ZSR5"/>
<dbReference type="CDD" id="cd00067">
    <property type="entry name" value="GAL4"/>
    <property type="match status" value="1"/>
</dbReference>
<evidence type="ECO:0000256" key="6">
    <source>
        <dbReference type="SAM" id="MobiDB-lite"/>
    </source>
</evidence>
<feature type="domain" description="Zn(2)-C6 fungal-type" evidence="8">
    <location>
        <begin position="20"/>
        <end position="58"/>
    </location>
</feature>
<evidence type="ECO:0000256" key="5">
    <source>
        <dbReference type="ARBA" id="ARBA00023242"/>
    </source>
</evidence>
<feature type="transmembrane region" description="Helical" evidence="7">
    <location>
        <begin position="485"/>
        <end position="502"/>
    </location>
</feature>
<evidence type="ECO:0000256" key="4">
    <source>
        <dbReference type="ARBA" id="ARBA00023163"/>
    </source>
</evidence>
<evidence type="ECO:0000256" key="3">
    <source>
        <dbReference type="ARBA" id="ARBA00023125"/>
    </source>
</evidence>
<evidence type="ECO:0000259" key="8">
    <source>
        <dbReference type="PROSITE" id="PS50048"/>
    </source>
</evidence>
<dbReference type="GO" id="GO:0000981">
    <property type="term" value="F:DNA-binding transcription factor activity, RNA polymerase II-specific"/>
    <property type="evidence" value="ECO:0007669"/>
    <property type="project" value="InterPro"/>
</dbReference>
<keyword evidence="2" id="KW-0805">Transcription regulation</keyword>
<comment type="caution">
    <text evidence="9">The sequence shown here is derived from an EMBL/GenBank/DDBJ whole genome shotgun (WGS) entry which is preliminary data.</text>
</comment>
<feature type="region of interest" description="Disordered" evidence="6">
    <location>
        <begin position="61"/>
        <end position="97"/>
    </location>
</feature>
<dbReference type="PANTHER" id="PTHR37534:SF49">
    <property type="entry name" value="LYSINE BIOSYNTHESIS REGULATORY PROTEIN LYS14"/>
    <property type="match status" value="1"/>
</dbReference>
<proteinExistence type="predicted"/>
<keyword evidence="4" id="KW-0804">Transcription</keyword>
<dbReference type="GO" id="GO:0000976">
    <property type="term" value="F:transcription cis-regulatory region binding"/>
    <property type="evidence" value="ECO:0007669"/>
    <property type="project" value="TreeGrafter"/>
</dbReference>
<dbReference type="Pfam" id="PF11951">
    <property type="entry name" value="Fungal_trans_2"/>
    <property type="match status" value="1"/>
</dbReference>
<dbReference type="GO" id="GO:0005634">
    <property type="term" value="C:nucleus"/>
    <property type="evidence" value="ECO:0007669"/>
    <property type="project" value="UniProtKB-SubCell"/>
</dbReference>
<protein>
    <recommendedName>
        <fullName evidence="8">Zn(2)-C6 fungal-type domain-containing protein</fullName>
    </recommendedName>
</protein>
<dbReference type="SUPFAM" id="SSF57701">
    <property type="entry name" value="Zn2/Cys6 DNA-binding domain"/>
    <property type="match status" value="1"/>
</dbReference>
<keyword evidence="5" id="KW-0539">Nucleus</keyword>
<dbReference type="EMBL" id="MVGC01000029">
    <property type="protein sequence ID" value="RJE26096.1"/>
    <property type="molecule type" value="Genomic_DNA"/>
</dbReference>
<evidence type="ECO:0000313" key="10">
    <source>
        <dbReference type="Proteomes" id="UP000266188"/>
    </source>
</evidence>
<keyword evidence="7" id="KW-0472">Membrane</keyword>
<evidence type="ECO:0000256" key="2">
    <source>
        <dbReference type="ARBA" id="ARBA00023015"/>
    </source>
</evidence>
<evidence type="ECO:0000313" key="9">
    <source>
        <dbReference type="EMBL" id="RJE26096.1"/>
    </source>
</evidence>
<dbReference type="STRING" id="2070753.A0A3A2ZSR5"/>
<feature type="compositionally biased region" description="Basic and acidic residues" evidence="6">
    <location>
        <begin position="76"/>
        <end position="94"/>
    </location>
</feature>
<dbReference type="GO" id="GO:0045944">
    <property type="term" value="P:positive regulation of transcription by RNA polymerase II"/>
    <property type="evidence" value="ECO:0007669"/>
    <property type="project" value="TreeGrafter"/>
</dbReference>
<dbReference type="OrthoDB" id="648861at2759"/>
<keyword evidence="3" id="KW-0238">DNA-binding</keyword>
<dbReference type="InterPro" id="IPR021858">
    <property type="entry name" value="Fun_TF"/>
</dbReference>
<name>A0A3A2ZSR5_9EURO</name>
<organism evidence="9 10">
    <name type="scientific">Aspergillus sclerotialis</name>
    <dbReference type="NCBI Taxonomy" id="2070753"/>
    <lineage>
        <taxon>Eukaryota</taxon>
        <taxon>Fungi</taxon>
        <taxon>Dikarya</taxon>
        <taxon>Ascomycota</taxon>
        <taxon>Pezizomycotina</taxon>
        <taxon>Eurotiomycetes</taxon>
        <taxon>Eurotiomycetidae</taxon>
        <taxon>Eurotiales</taxon>
        <taxon>Aspergillaceae</taxon>
        <taxon>Aspergillus</taxon>
        <taxon>Aspergillus subgen. Polypaecilum</taxon>
    </lineage>
</organism>
<keyword evidence="10" id="KW-1185">Reference proteome</keyword>
<comment type="subcellular location">
    <subcellularLocation>
        <location evidence="1">Nucleus</location>
    </subcellularLocation>
</comment>